<evidence type="ECO:0000313" key="7">
    <source>
        <dbReference type="EMBL" id="SLN30922.1"/>
    </source>
</evidence>
<evidence type="ECO:0000256" key="6">
    <source>
        <dbReference type="HAMAP-Rule" id="MF_00074"/>
    </source>
</evidence>
<proteinExistence type="inferred from homology"/>
<dbReference type="OrthoDB" id="9808773at2"/>
<evidence type="ECO:0000256" key="1">
    <source>
        <dbReference type="ARBA" id="ARBA00022490"/>
    </source>
</evidence>
<evidence type="ECO:0000256" key="2">
    <source>
        <dbReference type="ARBA" id="ARBA00022552"/>
    </source>
</evidence>
<keyword evidence="3 6" id="KW-0489">Methyltransferase</keyword>
<dbReference type="NCBIfam" id="TIGR00138">
    <property type="entry name" value="rsmG_gidB"/>
    <property type="match status" value="1"/>
</dbReference>
<gene>
    <name evidence="6 7" type="primary">rsmG</name>
    <name evidence="7" type="ORF">ROA7023_01067</name>
</gene>
<reference evidence="7 8" key="1">
    <citation type="submission" date="2017-03" db="EMBL/GenBank/DDBJ databases">
        <authorList>
            <person name="Afonso C.L."/>
            <person name="Miller P.J."/>
            <person name="Scott M.A."/>
            <person name="Spackman E."/>
            <person name="Goraichik I."/>
            <person name="Dimitrov K.M."/>
            <person name="Suarez D.L."/>
            <person name="Swayne D.E."/>
        </authorList>
    </citation>
    <scope>NUCLEOTIDE SEQUENCE [LARGE SCALE GENOMIC DNA]</scope>
    <source>
        <strain evidence="7 8">CECT 7023</strain>
    </source>
</reference>
<dbReference type="Gene3D" id="3.40.50.150">
    <property type="entry name" value="Vaccinia Virus protein VP39"/>
    <property type="match status" value="1"/>
</dbReference>
<dbReference type="AlphaFoldDB" id="A0A1Y5S6K1"/>
<protein>
    <recommendedName>
        <fullName evidence="6">Ribosomal RNA small subunit methyltransferase G</fullName>
        <ecNumber evidence="6">2.1.1.170</ecNumber>
    </recommendedName>
    <alternativeName>
        <fullName evidence="6">16S rRNA 7-methylguanosine methyltransferase</fullName>
        <shortName evidence="6">16S rRNA m7G methyltransferase</shortName>
    </alternativeName>
</protein>
<accession>A0A1Y5S6K1</accession>
<dbReference type="EC" id="2.1.1.170" evidence="6"/>
<comment type="caution">
    <text evidence="6">Lacks conserved residue(s) required for the propagation of feature annotation.</text>
</comment>
<dbReference type="InterPro" id="IPR003682">
    <property type="entry name" value="rRNA_ssu_MeTfrase_G"/>
</dbReference>
<name>A0A1Y5S6K1_9RHOB</name>
<evidence type="ECO:0000256" key="3">
    <source>
        <dbReference type="ARBA" id="ARBA00022603"/>
    </source>
</evidence>
<evidence type="ECO:0000256" key="4">
    <source>
        <dbReference type="ARBA" id="ARBA00022679"/>
    </source>
</evidence>
<dbReference type="PANTHER" id="PTHR31760">
    <property type="entry name" value="S-ADENOSYL-L-METHIONINE-DEPENDENT METHYLTRANSFERASES SUPERFAMILY PROTEIN"/>
    <property type="match status" value="1"/>
</dbReference>
<feature type="binding site" evidence="6">
    <location>
        <position position="72"/>
    </location>
    <ligand>
        <name>S-adenosyl-L-methionine</name>
        <dbReference type="ChEBI" id="CHEBI:59789"/>
    </ligand>
</feature>
<evidence type="ECO:0000313" key="8">
    <source>
        <dbReference type="Proteomes" id="UP000193900"/>
    </source>
</evidence>
<sequence length="202" mass="22477">MPPLPGLDVSRETRAKLVKLETLVRKWTKRINLIAPASVADIWTRHILDSAQLFSIAPPHTHWADLGSGGGFPGLVIAILRQEKMPDAHMDLVESDQRKATFLRTATRELDLPVTTHTARIEELEPLNAPIVSARALASLPDLLSHACRHLSADGTALFLKGRNRAEEISAARRDWDFAMTETRSMTDPEAAVLRIERITRV</sequence>
<evidence type="ECO:0000256" key="5">
    <source>
        <dbReference type="ARBA" id="ARBA00022691"/>
    </source>
</evidence>
<keyword evidence="4 6" id="KW-0808">Transferase</keyword>
<organism evidence="7 8">
    <name type="scientific">Roseisalinus antarcticus</name>
    <dbReference type="NCBI Taxonomy" id="254357"/>
    <lineage>
        <taxon>Bacteria</taxon>
        <taxon>Pseudomonadati</taxon>
        <taxon>Pseudomonadota</taxon>
        <taxon>Alphaproteobacteria</taxon>
        <taxon>Rhodobacterales</taxon>
        <taxon>Roseobacteraceae</taxon>
        <taxon>Roseisalinus</taxon>
    </lineage>
</organism>
<dbReference type="PIRSF" id="PIRSF003078">
    <property type="entry name" value="GidB"/>
    <property type="match status" value="1"/>
</dbReference>
<comment type="catalytic activity">
    <reaction evidence="6">
        <text>guanosine(527) in 16S rRNA + S-adenosyl-L-methionine = N(7)-methylguanosine(527) in 16S rRNA + S-adenosyl-L-homocysteine</text>
        <dbReference type="Rhea" id="RHEA:42732"/>
        <dbReference type="Rhea" id="RHEA-COMP:10209"/>
        <dbReference type="Rhea" id="RHEA-COMP:10210"/>
        <dbReference type="ChEBI" id="CHEBI:57856"/>
        <dbReference type="ChEBI" id="CHEBI:59789"/>
        <dbReference type="ChEBI" id="CHEBI:74269"/>
        <dbReference type="ChEBI" id="CHEBI:74480"/>
        <dbReference type="EC" id="2.1.1.170"/>
    </reaction>
</comment>
<keyword evidence="1 6" id="KW-0963">Cytoplasm</keyword>
<keyword evidence="8" id="KW-1185">Reference proteome</keyword>
<feature type="binding site" evidence="6">
    <location>
        <position position="67"/>
    </location>
    <ligand>
        <name>S-adenosyl-L-methionine</name>
        <dbReference type="ChEBI" id="CHEBI:59789"/>
    </ligand>
</feature>
<dbReference type="HAMAP" id="MF_00074">
    <property type="entry name" value="16SrRNA_methyltr_G"/>
    <property type="match status" value="1"/>
</dbReference>
<comment type="function">
    <text evidence="6">Specifically methylates the N7 position of guanine in position 527 of 16S rRNA.</text>
</comment>
<comment type="similarity">
    <text evidence="6">Belongs to the methyltransferase superfamily. RNA methyltransferase RsmG family.</text>
</comment>
<comment type="subcellular location">
    <subcellularLocation>
        <location evidence="6">Cytoplasm</location>
    </subcellularLocation>
</comment>
<keyword evidence="2 6" id="KW-0698">rRNA processing</keyword>
<dbReference type="SUPFAM" id="SSF53335">
    <property type="entry name" value="S-adenosyl-L-methionine-dependent methyltransferases"/>
    <property type="match status" value="1"/>
</dbReference>
<dbReference type="RefSeq" id="WP_085877974.1">
    <property type="nucleotide sequence ID" value="NZ_FWFZ01000004.1"/>
</dbReference>
<dbReference type="Pfam" id="PF02527">
    <property type="entry name" value="GidB"/>
    <property type="match status" value="1"/>
</dbReference>
<keyword evidence="5 6" id="KW-0949">S-adenosyl-L-methionine</keyword>
<dbReference type="GO" id="GO:0070043">
    <property type="term" value="F:rRNA (guanine-N7-)-methyltransferase activity"/>
    <property type="evidence" value="ECO:0007669"/>
    <property type="project" value="UniProtKB-UniRule"/>
</dbReference>
<dbReference type="Proteomes" id="UP000193900">
    <property type="component" value="Unassembled WGS sequence"/>
</dbReference>
<feature type="binding site" evidence="6">
    <location>
        <begin position="121"/>
        <end position="122"/>
    </location>
    <ligand>
        <name>S-adenosyl-L-methionine</name>
        <dbReference type="ChEBI" id="CHEBI:59789"/>
    </ligand>
</feature>
<dbReference type="InterPro" id="IPR029063">
    <property type="entry name" value="SAM-dependent_MTases_sf"/>
</dbReference>
<dbReference type="EMBL" id="FWFZ01000004">
    <property type="protein sequence ID" value="SLN30922.1"/>
    <property type="molecule type" value="Genomic_DNA"/>
</dbReference>
<feature type="binding site" evidence="6">
    <location>
        <position position="135"/>
    </location>
    <ligand>
        <name>S-adenosyl-L-methionine</name>
        <dbReference type="ChEBI" id="CHEBI:59789"/>
    </ligand>
</feature>
<dbReference type="GO" id="GO:0005829">
    <property type="term" value="C:cytosol"/>
    <property type="evidence" value="ECO:0007669"/>
    <property type="project" value="TreeGrafter"/>
</dbReference>
<dbReference type="PANTHER" id="PTHR31760:SF0">
    <property type="entry name" value="S-ADENOSYL-L-METHIONINE-DEPENDENT METHYLTRANSFERASES SUPERFAMILY PROTEIN"/>
    <property type="match status" value="1"/>
</dbReference>